<proteinExistence type="inferred from homology"/>
<dbReference type="AlphaFoldDB" id="A0A9D1LS86"/>
<dbReference type="InterPro" id="IPR014284">
    <property type="entry name" value="RNA_pol_sigma-70_dom"/>
</dbReference>
<keyword evidence="4" id="KW-0238">DNA-binding</keyword>
<accession>A0A9D1LS86</accession>
<keyword evidence="2" id="KW-0805">Transcription regulation</keyword>
<keyword evidence="5" id="KW-0804">Transcription</keyword>
<evidence type="ECO:0000256" key="2">
    <source>
        <dbReference type="ARBA" id="ARBA00023015"/>
    </source>
</evidence>
<dbReference type="InterPro" id="IPR013324">
    <property type="entry name" value="RNA_pol_sigma_r3/r4-like"/>
</dbReference>
<dbReference type="Pfam" id="PF04542">
    <property type="entry name" value="Sigma70_r2"/>
    <property type="match status" value="1"/>
</dbReference>
<dbReference type="SUPFAM" id="SSF88946">
    <property type="entry name" value="Sigma2 domain of RNA polymerase sigma factors"/>
    <property type="match status" value="1"/>
</dbReference>
<reference evidence="8" key="2">
    <citation type="journal article" date="2021" name="PeerJ">
        <title>Extensive microbial diversity within the chicken gut microbiome revealed by metagenomics and culture.</title>
        <authorList>
            <person name="Gilroy R."/>
            <person name="Ravi A."/>
            <person name="Getino M."/>
            <person name="Pursley I."/>
            <person name="Horton D.L."/>
            <person name="Alikhan N.F."/>
            <person name="Baker D."/>
            <person name="Gharbi K."/>
            <person name="Hall N."/>
            <person name="Watson M."/>
            <person name="Adriaenssens E.M."/>
            <person name="Foster-Nyarko E."/>
            <person name="Jarju S."/>
            <person name="Secka A."/>
            <person name="Antonio M."/>
            <person name="Oren A."/>
            <person name="Chaudhuri R.R."/>
            <person name="La Ragione R."/>
            <person name="Hildebrand F."/>
            <person name="Pallen M.J."/>
        </authorList>
    </citation>
    <scope>NUCLEOTIDE SEQUENCE</scope>
    <source>
        <strain evidence="8">ChiSxjej2B14-8506</strain>
    </source>
</reference>
<feature type="domain" description="RNA polymerase sigma-70 region 2" evidence="6">
    <location>
        <begin position="30"/>
        <end position="90"/>
    </location>
</feature>
<reference evidence="8" key="1">
    <citation type="submission" date="2020-10" db="EMBL/GenBank/DDBJ databases">
        <authorList>
            <person name="Gilroy R."/>
        </authorList>
    </citation>
    <scope>NUCLEOTIDE SEQUENCE</scope>
    <source>
        <strain evidence="8">ChiSxjej2B14-8506</strain>
    </source>
</reference>
<dbReference type="PANTHER" id="PTHR43133">
    <property type="entry name" value="RNA POLYMERASE ECF-TYPE SIGMA FACTO"/>
    <property type="match status" value="1"/>
</dbReference>
<sequence>MQANTDELLLKRAQKGDVTAFEELMAAQESRMYAISLRMMGNREDAQDCAQEAMLRIYRAMGSFKGQSSLATWIYRITMNTCLDELRRRKVRRVTSLDTLVEAGWAPVDPGDTPEEYGMRSEKQAALSAAIQSLPADMRAAVVLRDIKGYSYDEIADILDANVGTIKSRISRGREKLREILSKQTELFGRSGVK</sequence>
<dbReference type="Gene3D" id="1.10.10.10">
    <property type="entry name" value="Winged helix-like DNA-binding domain superfamily/Winged helix DNA-binding domain"/>
    <property type="match status" value="1"/>
</dbReference>
<name>A0A9D1LS86_9FIRM</name>
<dbReference type="InterPro" id="IPR039425">
    <property type="entry name" value="RNA_pol_sigma-70-like"/>
</dbReference>
<evidence type="ECO:0000256" key="1">
    <source>
        <dbReference type="ARBA" id="ARBA00010641"/>
    </source>
</evidence>
<dbReference type="InterPro" id="IPR036388">
    <property type="entry name" value="WH-like_DNA-bd_sf"/>
</dbReference>
<feature type="domain" description="RNA polymerase sigma factor 70 region 4 type 2" evidence="7">
    <location>
        <begin position="126"/>
        <end position="177"/>
    </location>
</feature>
<dbReference type="EMBL" id="DVNK01000043">
    <property type="protein sequence ID" value="HIU47027.1"/>
    <property type="molecule type" value="Genomic_DNA"/>
</dbReference>
<evidence type="ECO:0000313" key="9">
    <source>
        <dbReference type="Proteomes" id="UP000824123"/>
    </source>
</evidence>
<dbReference type="NCBIfam" id="TIGR02937">
    <property type="entry name" value="sigma70-ECF"/>
    <property type="match status" value="1"/>
</dbReference>
<dbReference type="Proteomes" id="UP000824123">
    <property type="component" value="Unassembled WGS sequence"/>
</dbReference>
<dbReference type="GO" id="GO:0016987">
    <property type="term" value="F:sigma factor activity"/>
    <property type="evidence" value="ECO:0007669"/>
    <property type="project" value="UniProtKB-KW"/>
</dbReference>
<keyword evidence="3" id="KW-0731">Sigma factor</keyword>
<dbReference type="PANTHER" id="PTHR43133:SF8">
    <property type="entry name" value="RNA POLYMERASE SIGMA FACTOR HI_1459-RELATED"/>
    <property type="match status" value="1"/>
</dbReference>
<comment type="similarity">
    <text evidence="1">Belongs to the sigma-70 factor family. ECF subfamily.</text>
</comment>
<dbReference type="Gene3D" id="1.10.1740.10">
    <property type="match status" value="1"/>
</dbReference>
<evidence type="ECO:0000256" key="4">
    <source>
        <dbReference type="ARBA" id="ARBA00023125"/>
    </source>
</evidence>
<dbReference type="CDD" id="cd06171">
    <property type="entry name" value="Sigma70_r4"/>
    <property type="match status" value="1"/>
</dbReference>
<dbReference type="InterPro" id="IPR007627">
    <property type="entry name" value="RNA_pol_sigma70_r2"/>
</dbReference>
<protein>
    <submittedName>
        <fullName evidence="8">Sigma-70 family RNA polymerase sigma factor</fullName>
    </submittedName>
</protein>
<evidence type="ECO:0000313" key="8">
    <source>
        <dbReference type="EMBL" id="HIU47027.1"/>
    </source>
</evidence>
<evidence type="ECO:0000256" key="3">
    <source>
        <dbReference type="ARBA" id="ARBA00023082"/>
    </source>
</evidence>
<gene>
    <name evidence="8" type="ORF">IAC59_07180</name>
</gene>
<dbReference type="InterPro" id="IPR013325">
    <property type="entry name" value="RNA_pol_sigma_r2"/>
</dbReference>
<evidence type="ECO:0000259" key="6">
    <source>
        <dbReference type="Pfam" id="PF04542"/>
    </source>
</evidence>
<comment type="caution">
    <text evidence="8">The sequence shown here is derived from an EMBL/GenBank/DDBJ whole genome shotgun (WGS) entry which is preliminary data.</text>
</comment>
<dbReference type="GO" id="GO:0003677">
    <property type="term" value="F:DNA binding"/>
    <property type="evidence" value="ECO:0007669"/>
    <property type="project" value="UniProtKB-KW"/>
</dbReference>
<organism evidence="8 9">
    <name type="scientific">Candidatus Fimadaptatus faecigallinarum</name>
    <dbReference type="NCBI Taxonomy" id="2840814"/>
    <lineage>
        <taxon>Bacteria</taxon>
        <taxon>Bacillati</taxon>
        <taxon>Bacillota</taxon>
        <taxon>Clostridia</taxon>
        <taxon>Eubacteriales</taxon>
        <taxon>Candidatus Fimadaptatus</taxon>
    </lineage>
</organism>
<dbReference type="GO" id="GO:0006352">
    <property type="term" value="P:DNA-templated transcription initiation"/>
    <property type="evidence" value="ECO:0007669"/>
    <property type="project" value="InterPro"/>
</dbReference>
<evidence type="ECO:0000256" key="5">
    <source>
        <dbReference type="ARBA" id="ARBA00023163"/>
    </source>
</evidence>
<dbReference type="Pfam" id="PF08281">
    <property type="entry name" value="Sigma70_r4_2"/>
    <property type="match status" value="1"/>
</dbReference>
<dbReference type="InterPro" id="IPR013249">
    <property type="entry name" value="RNA_pol_sigma70_r4_t2"/>
</dbReference>
<dbReference type="SUPFAM" id="SSF88659">
    <property type="entry name" value="Sigma3 and sigma4 domains of RNA polymerase sigma factors"/>
    <property type="match status" value="1"/>
</dbReference>
<evidence type="ECO:0000259" key="7">
    <source>
        <dbReference type="Pfam" id="PF08281"/>
    </source>
</evidence>